<accession>A0A315UWW6</accession>
<evidence type="ECO:0000313" key="2">
    <source>
        <dbReference type="Proteomes" id="UP000250572"/>
    </source>
</evidence>
<name>A0A315UWW6_GAMAF</name>
<proteinExistence type="predicted"/>
<dbReference type="EMBL" id="NHOQ01002757">
    <property type="protein sequence ID" value="PWA14731.1"/>
    <property type="molecule type" value="Genomic_DNA"/>
</dbReference>
<sequence length="80" mass="9127">MFQQLPSMHPVYTRSITAGCRASLPLEAVHFPLSLLSQMLPHVRILQSHHCRPQIQAERSHIGLLLRSSEECFLTPPQEQ</sequence>
<protein>
    <submittedName>
        <fullName evidence="1">Uncharacterized protein</fullName>
    </submittedName>
</protein>
<keyword evidence="2" id="KW-1185">Reference proteome</keyword>
<gene>
    <name evidence="1" type="ORF">CCH79_00014444</name>
</gene>
<reference evidence="1 2" key="1">
    <citation type="journal article" date="2018" name="G3 (Bethesda)">
        <title>A High-Quality Reference Genome for the Invasive Mosquitofish Gambusia affinis Using a Chicago Library.</title>
        <authorList>
            <person name="Hoffberg S.L."/>
            <person name="Troendle N.J."/>
            <person name="Glenn T.C."/>
            <person name="Mahmud O."/>
            <person name="Louha S."/>
            <person name="Chalopin D."/>
            <person name="Bennetzen J.L."/>
            <person name="Mauricio R."/>
        </authorList>
    </citation>
    <scope>NUCLEOTIDE SEQUENCE [LARGE SCALE GENOMIC DNA]</scope>
    <source>
        <strain evidence="1">NE01/NJP1002.9</strain>
        <tissue evidence="1">Muscle</tissue>
    </source>
</reference>
<organism evidence="1 2">
    <name type="scientific">Gambusia affinis</name>
    <name type="common">Western mosquitofish</name>
    <name type="synonym">Heterandria affinis</name>
    <dbReference type="NCBI Taxonomy" id="33528"/>
    <lineage>
        <taxon>Eukaryota</taxon>
        <taxon>Metazoa</taxon>
        <taxon>Chordata</taxon>
        <taxon>Craniata</taxon>
        <taxon>Vertebrata</taxon>
        <taxon>Euteleostomi</taxon>
        <taxon>Actinopterygii</taxon>
        <taxon>Neopterygii</taxon>
        <taxon>Teleostei</taxon>
        <taxon>Neoteleostei</taxon>
        <taxon>Acanthomorphata</taxon>
        <taxon>Ovalentaria</taxon>
        <taxon>Atherinomorphae</taxon>
        <taxon>Cyprinodontiformes</taxon>
        <taxon>Poeciliidae</taxon>
        <taxon>Poeciliinae</taxon>
        <taxon>Gambusia</taxon>
    </lineage>
</organism>
<dbReference type="Proteomes" id="UP000250572">
    <property type="component" value="Unassembled WGS sequence"/>
</dbReference>
<evidence type="ECO:0000313" key="1">
    <source>
        <dbReference type="EMBL" id="PWA14731.1"/>
    </source>
</evidence>
<comment type="caution">
    <text evidence="1">The sequence shown here is derived from an EMBL/GenBank/DDBJ whole genome shotgun (WGS) entry which is preliminary data.</text>
</comment>
<dbReference type="AlphaFoldDB" id="A0A315UWW6"/>